<dbReference type="Proteomes" id="UP000030377">
    <property type="component" value="Unassembled WGS sequence"/>
</dbReference>
<dbReference type="RefSeq" id="WP_041955211.1">
    <property type="nucleotide sequence ID" value="NZ_JRPN01000010.1"/>
</dbReference>
<feature type="transmembrane region" description="Helical" evidence="2">
    <location>
        <begin position="983"/>
        <end position="1008"/>
    </location>
</feature>
<dbReference type="SUPFAM" id="SSF82714">
    <property type="entry name" value="Multidrug efflux transporter AcrB TolC docking domain, DN and DC subdomains"/>
    <property type="match status" value="2"/>
</dbReference>
<reference evidence="3 4" key="1">
    <citation type="submission" date="2014-09" db="EMBL/GenBank/DDBJ databases">
        <title>Draft genome of Bradyrhizobium japonicum Is-34.</title>
        <authorList>
            <person name="Tsurumaru H."/>
            <person name="Yamakawa T."/>
            <person name="Hashimoto S."/>
            <person name="Okizaki K."/>
            <person name="Kanesaki Y."/>
            <person name="Yoshikawa H."/>
            <person name="Yajima S."/>
        </authorList>
    </citation>
    <scope>NUCLEOTIDE SEQUENCE [LARGE SCALE GENOMIC DNA]</scope>
    <source>
        <strain evidence="3 4">Is-34</strain>
    </source>
</reference>
<feature type="transmembrane region" description="Helical" evidence="2">
    <location>
        <begin position="958"/>
        <end position="977"/>
    </location>
</feature>
<feature type="region of interest" description="Disordered" evidence="1">
    <location>
        <begin position="1016"/>
        <end position="1054"/>
    </location>
</feature>
<accession>A0A0A3Y1S8</accession>
<dbReference type="eggNOG" id="COG0841">
    <property type="taxonomic scope" value="Bacteria"/>
</dbReference>
<proteinExistence type="predicted"/>
<sequence length="1054" mass="114681">MKSFNLSDWALGHRSLVWYFMIAFMAAGLFAYLQLGRQEDPDFTIKTMVIQAQWPGASPEEITRQVTDRIEKKLEELESLDYTKSVTVAGQTTVFVYLRDSTKAADVKPTWIRVRNMIADIKGDFPQGVIGPGFNDRFGDVFGNIYAFTGDGLSQRQLRDQVEDIRAKVLTVPDVGKVDILGAQDEVIYLEFSTRKIAALGLDVHSIMNSLQGQNAVAPSGVFQEGPERISVRVNGQFTSEASLKAVNLRINDRFFPLTDVATITRGYADPAKTLFRYNGEPAIALAIGMKSGANLLHFGEALKDEMARVTTDLPIGVGVHLVADQPIVVEHAVSGFTEALFEAVIIVLGISFLSLGMRAGLVVAIAIPLVLAITFVVMAYAGISLQRISLGALIIALGLLVDDAMIAVEMMVARLEIGDPIEKAATHVYTSTAFPMLTGTLVTVAGFIPIGLNSSNAGEFTFTLFVVIAVSLIVSWIVAVLFTPLLGVTILPARMKGHHEQKGRVAQLFARLLLFCMHHRWMTIGVTVAAFLLALFGMNFVQQQFFPSSDRAELVIDWNLPQNASIADTIAQMARFEREQLQGNDAVDHWSTYVGTGSPRFVLSFDVQTANTWFGQQVIVTKGGIKARDQVKAQFEDYLRRTFPGTDTYVKLLEVGPPVGRPVQYRLSGPDLAKVRDLSQKLAGIVRSNPDLGNVVFDWMEPARVVKVDVLQDKARQLGVTSEDIATTLSSVLDGTPITQVRDSIYLVNVTGRATAPERASIDTLRDLQLTGLGGQSVPLGAVANLRYELEQPTIWRRARIPTITLKAGIVGDAQPKTVVDQLAPQVAEFSKALPAGYAVELGGAVEESAKSQAPIVAVVPLMLFVMATVLMIQLQSFHRLFLVFAVAPLAVIGVVMALLPSGAPLGFVAILGVLALIGILVRNSVILIVQIEDLRKEGRPAWDAVVEATEHRMRPILLTAAAASLALIPIAREIFWGPMAYAMMGGIIVGTLLTLLFLPALYVAWFRIHPDHGDEKSTEEPPVPVHDIPPHDAPTPEHASESEPTPILETLS</sequence>
<dbReference type="GO" id="GO:0005886">
    <property type="term" value="C:plasma membrane"/>
    <property type="evidence" value="ECO:0007669"/>
    <property type="project" value="TreeGrafter"/>
</dbReference>
<dbReference type="PRINTS" id="PR00702">
    <property type="entry name" value="ACRIFLAVINRP"/>
</dbReference>
<dbReference type="PANTHER" id="PTHR32063:SF64">
    <property type="entry name" value="ACRB_ACRD_ACRF FAMILY PROTEIN"/>
    <property type="match status" value="1"/>
</dbReference>
<keyword evidence="2" id="KW-1133">Transmembrane helix</keyword>
<dbReference type="PANTHER" id="PTHR32063">
    <property type="match status" value="1"/>
</dbReference>
<dbReference type="InterPro" id="IPR027463">
    <property type="entry name" value="AcrB_DN_DC_subdom"/>
</dbReference>
<feature type="transmembrane region" description="Helical" evidence="2">
    <location>
        <begin position="434"/>
        <end position="453"/>
    </location>
</feature>
<feature type="transmembrane region" description="Helical" evidence="2">
    <location>
        <begin position="16"/>
        <end position="35"/>
    </location>
</feature>
<dbReference type="Gene3D" id="3.30.70.1440">
    <property type="entry name" value="Multidrug efflux transporter AcrB pore domain"/>
    <property type="match status" value="1"/>
</dbReference>
<feature type="transmembrane region" description="Helical" evidence="2">
    <location>
        <begin position="362"/>
        <end position="384"/>
    </location>
</feature>
<evidence type="ECO:0000256" key="1">
    <source>
        <dbReference type="SAM" id="MobiDB-lite"/>
    </source>
</evidence>
<name>A0A0A3Y1S8_BRAJP</name>
<dbReference type="Pfam" id="PF00873">
    <property type="entry name" value="ACR_tran"/>
    <property type="match status" value="1"/>
</dbReference>
<feature type="transmembrane region" description="Helical" evidence="2">
    <location>
        <begin position="465"/>
        <end position="492"/>
    </location>
</feature>
<dbReference type="AlphaFoldDB" id="A0A0A3Y1S8"/>
<keyword evidence="2" id="KW-0812">Transmembrane</keyword>
<evidence type="ECO:0000313" key="4">
    <source>
        <dbReference type="Proteomes" id="UP000030377"/>
    </source>
</evidence>
<dbReference type="EMBL" id="JRPN01000010">
    <property type="protein sequence ID" value="KGT79489.1"/>
    <property type="molecule type" value="Genomic_DNA"/>
</dbReference>
<dbReference type="Gene3D" id="1.20.1640.10">
    <property type="entry name" value="Multidrug efflux transporter AcrB transmembrane domain"/>
    <property type="match status" value="2"/>
</dbReference>
<organism evidence="3 4">
    <name type="scientific">Bradyrhizobium japonicum</name>
    <dbReference type="NCBI Taxonomy" id="375"/>
    <lineage>
        <taxon>Bacteria</taxon>
        <taxon>Pseudomonadati</taxon>
        <taxon>Pseudomonadota</taxon>
        <taxon>Alphaproteobacteria</taxon>
        <taxon>Hyphomicrobiales</taxon>
        <taxon>Nitrobacteraceae</taxon>
        <taxon>Bradyrhizobium</taxon>
    </lineage>
</organism>
<dbReference type="Gene3D" id="3.30.2090.10">
    <property type="entry name" value="Multidrug efflux transporter AcrB TolC docking domain, DN and DC subdomains"/>
    <property type="match status" value="2"/>
</dbReference>
<feature type="transmembrane region" description="Helical" evidence="2">
    <location>
        <begin position="882"/>
        <end position="901"/>
    </location>
</feature>
<dbReference type="Gene3D" id="3.30.70.1320">
    <property type="entry name" value="Multidrug efflux transporter AcrB pore domain like"/>
    <property type="match status" value="1"/>
</dbReference>
<dbReference type="SUPFAM" id="SSF82693">
    <property type="entry name" value="Multidrug efflux transporter AcrB pore domain, PN1, PN2, PC1 and PC2 subdomains"/>
    <property type="match status" value="2"/>
</dbReference>
<feature type="transmembrane region" description="Helical" evidence="2">
    <location>
        <begin position="513"/>
        <end position="539"/>
    </location>
</feature>
<dbReference type="InterPro" id="IPR001036">
    <property type="entry name" value="Acrflvin-R"/>
</dbReference>
<comment type="caution">
    <text evidence="3">The sequence shown here is derived from an EMBL/GenBank/DDBJ whole genome shotgun (WGS) entry which is preliminary data.</text>
</comment>
<keyword evidence="2" id="KW-0472">Membrane</keyword>
<evidence type="ECO:0000256" key="2">
    <source>
        <dbReference type="SAM" id="Phobius"/>
    </source>
</evidence>
<dbReference type="Gene3D" id="3.30.70.1430">
    <property type="entry name" value="Multidrug efflux transporter AcrB pore domain"/>
    <property type="match status" value="2"/>
</dbReference>
<protein>
    <submittedName>
        <fullName evidence="3">ACR family transporter</fullName>
    </submittedName>
</protein>
<dbReference type="GO" id="GO:0042910">
    <property type="term" value="F:xenobiotic transmembrane transporter activity"/>
    <property type="evidence" value="ECO:0007669"/>
    <property type="project" value="TreeGrafter"/>
</dbReference>
<gene>
    <name evidence="3" type="ORF">MA20_11335</name>
</gene>
<feature type="transmembrane region" description="Helical" evidence="2">
    <location>
        <begin position="907"/>
        <end position="931"/>
    </location>
</feature>
<feature type="transmembrane region" description="Helical" evidence="2">
    <location>
        <begin position="857"/>
        <end position="875"/>
    </location>
</feature>
<dbReference type="SUPFAM" id="SSF82866">
    <property type="entry name" value="Multidrug efflux transporter AcrB transmembrane domain"/>
    <property type="match status" value="2"/>
</dbReference>
<evidence type="ECO:0000313" key="3">
    <source>
        <dbReference type="EMBL" id="KGT79489.1"/>
    </source>
</evidence>
<feature type="compositionally biased region" description="Basic and acidic residues" evidence="1">
    <location>
        <begin position="1030"/>
        <end position="1043"/>
    </location>
</feature>
<feature type="transmembrane region" description="Helical" evidence="2">
    <location>
        <begin position="390"/>
        <end position="413"/>
    </location>
</feature>